<organism evidence="2 3">
    <name type="scientific">candidate division WS6 bacterium 34_10</name>
    <dbReference type="NCBI Taxonomy" id="1641389"/>
    <lineage>
        <taxon>Bacteria</taxon>
        <taxon>Candidatus Dojkabacteria</taxon>
    </lineage>
</organism>
<evidence type="ECO:0000256" key="1">
    <source>
        <dbReference type="SAM" id="Phobius"/>
    </source>
</evidence>
<dbReference type="AlphaFoldDB" id="A0A117M0G5"/>
<dbReference type="EMBL" id="LGGO01000021">
    <property type="protein sequence ID" value="KUK77576.1"/>
    <property type="molecule type" value="Genomic_DNA"/>
</dbReference>
<keyword evidence="1" id="KW-1133">Transmembrane helix</keyword>
<feature type="transmembrane region" description="Helical" evidence="1">
    <location>
        <begin position="52"/>
        <end position="77"/>
    </location>
</feature>
<feature type="transmembrane region" description="Helical" evidence="1">
    <location>
        <begin position="6"/>
        <end position="31"/>
    </location>
</feature>
<keyword evidence="1" id="KW-0472">Membrane</keyword>
<proteinExistence type="predicted"/>
<dbReference type="Proteomes" id="UP000053904">
    <property type="component" value="Unassembled WGS sequence"/>
</dbReference>
<accession>A0A117M0G5</accession>
<comment type="caution">
    <text evidence="2">The sequence shown here is derived from an EMBL/GenBank/DDBJ whole genome shotgun (WGS) entry which is preliminary data.</text>
</comment>
<evidence type="ECO:0000313" key="3">
    <source>
        <dbReference type="Proteomes" id="UP000053904"/>
    </source>
</evidence>
<reference evidence="3" key="1">
    <citation type="journal article" date="2015" name="MBio">
        <title>Genome-Resolved Metagenomic Analysis Reveals Roles for Candidate Phyla and Other Microbial Community Members in Biogeochemical Transformations in Oil Reservoirs.</title>
        <authorList>
            <person name="Hu P."/>
            <person name="Tom L."/>
            <person name="Singh A."/>
            <person name="Thomas B.C."/>
            <person name="Baker B.J."/>
            <person name="Piceno Y.M."/>
            <person name="Andersen G.L."/>
            <person name="Banfield J.F."/>
        </authorList>
    </citation>
    <scope>NUCLEOTIDE SEQUENCE [LARGE SCALE GENOMIC DNA]</scope>
</reference>
<gene>
    <name evidence="2" type="ORF">XD93_0234</name>
</gene>
<sequence length="79" mass="9168">MRLRTFAGIVAWVFFMLGTICFVSVIFSLLFHNEKKQKYLSHPKFVTKLKAFTWIYQVEILGMIAAILDLATAILIWTI</sequence>
<evidence type="ECO:0008006" key="4">
    <source>
        <dbReference type="Google" id="ProtNLM"/>
    </source>
</evidence>
<protein>
    <recommendedName>
        <fullName evidence="4">Transmembrane(S)protein</fullName>
    </recommendedName>
</protein>
<name>A0A117M0G5_9BACT</name>
<keyword evidence="1" id="KW-0812">Transmembrane</keyword>
<evidence type="ECO:0000313" key="2">
    <source>
        <dbReference type="EMBL" id="KUK77576.1"/>
    </source>
</evidence>